<keyword evidence="2" id="KW-0812">Transmembrane</keyword>
<reference evidence="3 4" key="1">
    <citation type="submission" date="2024-03" db="EMBL/GenBank/DDBJ databases">
        <title>High-quality draft genome sequence of Oceanobacter sp. wDCs-4.</title>
        <authorList>
            <person name="Dong C."/>
        </authorList>
    </citation>
    <scope>NUCLEOTIDE SEQUENCE [LARGE SCALE GENOMIC DNA]</scope>
    <source>
        <strain evidence="4">wDCs-4</strain>
    </source>
</reference>
<evidence type="ECO:0000256" key="2">
    <source>
        <dbReference type="SAM" id="Phobius"/>
    </source>
</evidence>
<dbReference type="Pfam" id="PF05545">
    <property type="entry name" value="FixQ"/>
    <property type="match status" value="1"/>
</dbReference>
<dbReference type="InterPro" id="IPR008621">
    <property type="entry name" value="Cbb3-typ_cyt_oxidase_comp"/>
</dbReference>
<sequence>MDINDVRGLGSIFALIAMLAIFWWAYGSSRRKRFEDDGDIPFLDDDDGLPKHGDKDRSK</sequence>
<evidence type="ECO:0000313" key="4">
    <source>
        <dbReference type="Proteomes" id="UP001620597"/>
    </source>
</evidence>
<dbReference type="EMBL" id="JBBKTX010000002">
    <property type="protein sequence ID" value="MFK4751234.1"/>
    <property type="molecule type" value="Genomic_DNA"/>
</dbReference>
<evidence type="ECO:0000256" key="1">
    <source>
        <dbReference type="SAM" id="MobiDB-lite"/>
    </source>
</evidence>
<name>A0ABW8NE59_9GAMM</name>
<keyword evidence="2" id="KW-1133">Transmembrane helix</keyword>
<keyword evidence="4" id="KW-1185">Reference proteome</keyword>
<accession>A0ABW8NE59</accession>
<dbReference type="RefSeq" id="WP_369857588.1">
    <property type="nucleotide sequence ID" value="NZ_JBBKTX010000002.1"/>
</dbReference>
<keyword evidence="2" id="KW-0472">Membrane</keyword>
<dbReference type="CDD" id="cd01324">
    <property type="entry name" value="cbb3_Oxidase_CcoQ"/>
    <property type="match status" value="1"/>
</dbReference>
<proteinExistence type="predicted"/>
<protein>
    <submittedName>
        <fullName evidence="3">Cbb3-type cytochrome c oxidase subunit 3</fullName>
    </submittedName>
</protein>
<dbReference type="Proteomes" id="UP001620597">
    <property type="component" value="Unassembled WGS sequence"/>
</dbReference>
<feature type="region of interest" description="Disordered" evidence="1">
    <location>
        <begin position="36"/>
        <end position="59"/>
    </location>
</feature>
<feature type="transmembrane region" description="Helical" evidence="2">
    <location>
        <begin position="6"/>
        <end position="26"/>
    </location>
</feature>
<evidence type="ECO:0000313" key="3">
    <source>
        <dbReference type="EMBL" id="MFK4751234.1"/>
    </source>
</evidence>
<comment type="caution">
    <text evidence="3">The sequence shown here is derived from an EMBL/GenBank/DDBJ whole genome shotgun (WGS) entry which is preliminary data.</text>
</comment>
<organism evidence="3 4">
    <name type="scientific">Oceanobacter antarcticus</name>
    <dbReference type="NCBI Taxonomy" id="3133425"/>
    <lineage>
        <taxon>Bacteria</taxon>
        <taxon>Pseudomonadati</taxon>
        <taxon>Pseudomonadota</taxon>
        <taxon>Gammaproteobacteria</taxon>
        <taxon>Oceanospirillales</taxon>
        <taxon>Oceanospirillaceae</taxon>
        <taxon>Oceanobacter</taxon>
    </lineage>
</organism>
<feature type="compositionally biased region" description="Acidic residues" evidence="1">
    <location>
        <begin position="36"/>
        <end position="47"/>
    </location>
</feature>
<feature type="compositionally biased region" description="Basic and acidic residues" evidence="1">
    <location>
        <begin position="48"/>
        <end position="59"/>
    </location>
</feature>
<gene>
    <name evidence="3" type="ORF">WG929_02325</name>
</gene>